<dbReference type="SUPFAM" id="SSF50939">
    <property type="entry name" value="Sialidases"/>
    <property type="match status" value="1"/>
</dbReference>
<dbReference type="InterPro" id="IPR036278">
    <property type="entry name" value="Sialidase_sf"/>
</dbReference>
<dbReference type="Gene3D" id="2.130.10.10">
    <property type="entry name" value="YVTN repeat-like/Quinoprotein amine dehydrogenase"/>
    <property type="match status" value="1"/>
</dbReference>
<organism evidence="1">
    <name type="scientific">marine metagenome</name>
    <dbReference type="NCBI Taxonomy" id="408172"/>
    <lineage>
        <taxon>unclassified sequences</taxon>
        <taxon>metagenomes</taxon>
        <taxon>ecological metagenomes</taxon>
    </lineage>
</organism>
<feature type="non-terminal residue" evidence="1">
    <location>
        <position position="241"/>
    </location>
</feature>
<gene>
    <name evidence="1" type="ORF">METZ01_LOCUS482812</name>
</gene>
<dbReference type="InterPro" id="IPR015943">
    <property type="entry name" value="WD40/YVTN_repeat-like_dom_sf"/>
</dbReference>
<evidence type="ECO:0000313" key="1">
    <source>
        <dbReference type="EMBL" id="SVE29958.1"/>
    </source>
</evidence>
<dbReference type="AlphaFoldDB" id="A0A383CED5"/>
<reference evidence="1" key="1">
    <citation type="submission" date="2018-05" db="EMBL/GenBank/DDBJ databases">
        <authorList>
            <person name="Lanie J.A."/>
            <person name="Ng W.-L."/>
            <person name="Kazmierczak K.M."/>
            <person name="Andrzejewski T.M."/>
            <person name="Davidsen T.M."/>
            <person name="Wayne K.J."/>
            <person name="Tettelin H."/>
            <person name="Glass J.I."/>
            <person name="Rusch D."/>
            <person name="Podicherti R."/>
            <person name="Tsui H.-C.T."/>
            <person name="Winkler M.E."/>
        </authorList>
    </citation>
    <scope>NUCLEOTIDE SEQUENCE</scope>
</reference>
<evidence type="ECO:0008006" key="2">
    <source>
        <dbReference type="Google" id="ProtNLM"/>
    </source>
</evidence>
<sequence>MVDSGGCETGPAVPKPGNHNIVYSNCKGRFSVFDKRIGTERSYYVGAANMYGHNPKDLKYRFQRVSPIHVSPHNPEIIYHASQYVHRTADEGESWETISPDLTAFEEDKQVISGGPITRDITGEEFYSTIYSLRESPLQPGVIWSGANDGPVYITQDNGAIWEKVTPRGLPPGGRVDAVEPSPHSSAKAYIAVHRYQLGDWKPYIYSTNDFGKRWKLLTTGDNGIPGNFPTRVVREDPVRE</sequence>
<accession>A0A383CED5</accession>
<proteinExistence type="predicted"/>
<dbReference type="EMBL" id="UINC01207737">
    <property type="protein sequence ID" value="SVE29958.1"/>
    <property type="molecule type" value="Genomic_DNA"/>
</dbReference>
<name>A0A383CED5_9ZZZZ</name>
<protein>
    <recommendedName>
        <fullName evidence="2">Sortilin N-terminal domain-containing protein</fullName>
    </recommendedName>
</protein>